<evidence type="ECO:0000256" key="1">
    <source>
        <dbReference type="SAM" id="MobiDB-lite"/>
    </source>
</evidence>
<organism evidence="4 5">
    <name type="scientific">Culex pipiens pipiens</name>
    <name type="common">Northern house mosquito</name>
    <dbReference type="NCBI Taxonomy" id="38569"/>
    <lineage>
        <taxon>Eukaryota</taxon>
        <taxon>Metazoa</taxon>
        <taxon>Ecdysozoa</taxon>
        <taxon>Arthropoda</taxon>
        <taxon>Hexapoda</taxon>
        <taxon>Insecta</taxon>
        <taxon>Pterygota</taxon>
        <taxon>Neoptera</taxon>
        <taxon>Endopterygota</taxon>
        <taxon>Diptera</taxon>
        <taxon>Nematocera</taxon>
        <taxon>Culicoidea</taxon>
        <taxon>Culicidae</taxon>
        <taxon>Culicinae</taxon>
        <taxon>Culicini</taxon>
        <taxon>Culex</taxon>
        <taxon>Culex</taxon>
    </lineage>
</organism>
<keyword evidence="2" id="KW-0812">Transmembrane</keyword>
<feature type="compositionally biased region" description="Basic and acidic residues" evidence="1">
    <location>
        <begin position="58"/>
        <end position="71"/>
    </location>
</feature>
<feature type="compositionally biased region" description="Low complexity" evidence="1">
    <location>
        <begin position="28"/>
        <end position="38"/>
    </location>
</feature>
<keyword evidence="2" id="KW-1133">Transmembrane helix</keyword>
<dbReference type="AlphaFoldDB" id="A0ABD1DWY9"/>
<dbReference type="Proteomes" id="UP001562425">
    <property type="component" value="Unassembled WGS sequence"/>
</dbReference>
<sequence length="228" mass="24673">MVPVLNVVVSVAIVLLVVLNRAVECVTNSKTTSSPSSNDGAKDLKPDGTSFWSPQPEYYDRDRYSRPDRTDFVTSFGSNENKYGGSTTASYGNKDRFGYGPFSTTGTGTGSAYFTSGGIYDRNKPLHYGPPQPVEYTHDYDNHYDYNSQQGHGYSLGHHPYGSGKDLAKSVLIPLAGAALLGIAAALVANPVLLHLGVAAGKKRKRRDVVMANAHNLAYRAQLRKPPT</sequence>
<evidence type="ECO:0000313" key="4">
    <source>
        <dbReference type="EMBL" id="KAL1404162.1"/>
    </source>
</evidence>
<keyword evidence="3" id="KW-0732">Signal</keyword>
<feature type="transmembrane region" description="Helical" evidence="2">
    <location>
        <begin position="171"/>
        <end position="198"/>
    </location>
</feature>
<accession>A0ABD1DWY9</accession>
<gene>
    <name evidence="4" type="ORF">pipiens_019035</name>
</gene>
<evidence type="ECO:0000256" key="2">
    <source>
        <dbReference type="SAM" id="Phobius"/>
    </source>
</evidence>
<keyword evidence="2" id="KW-0472">Membrane</keyword>
<feature type="signal peptide" evidence="3">
    <location>
        <begin position="1"/>
        <end position="25"/>
    </location>
</feature>
<proteinExistence type="predicted"/>
<feature type="chain" id="PRO_5044814579" evidence="3">
    <location>
        <begin position="26"/>
        <end position="228"/>
    </location>
</feature>
<feature type="region of interest" description="Disordered" evidence="1">
    <location>
        <begin position="28"/>
        <end position="78"/>
    </location>
</feature>
<evidence type="ECO:0000256" key="3">
    <source>
        <dbReference type="SAM" id="SignalP"/>
    </source>
</evidence>
<name>A0ABD1DWY9_CULPP</name>
<evidence type="ECO:0000313" key="5">
    <source>
        <dbReference type="Proteomes" id="UP001562425"/>
    </source>
</evidence>
<comment type="caution">
    <text evidence="4">The sequence shown here is derived from an EMBL/GenBank/DDBJ whole genome shotgun (WGS) entry which is preliminary data.</text>
</comment>
<protein>
    <submittedName>
        <fullName evidence="4">Uncharacterized protein</fullName>
    </submittedName>
</protein>
<keyword evidence="5" id="KW-1185">Reference proteome</keyword>
<dbReference type="EMBL" id="JBEHCU010000755">
    <property type="protein sequence ID" value="KAL1404162.1"/>
    <property type="molecule type" value="Genomic_DNA"/>
</dbReference>
<reference evidence="4 5" key="1">
    <citation type="submission" date="2024-05" db="EMBL/GenBank/DDBJ databases">
        <title>Culex pipiens pipiens assembly and annotation.</title>
        <authorList>
            <person name="Alout H."/>
            <person name="Durand T."/>
        </authorList>
    </citation>
    <scope>NUCLEOTIDE SEQUENCE [LARGE SCALE GENOMIC DNA]</scope>
    <source>
        <strain evidence="4">HA-2024</strain>
        <tissue evidence="4">Whole body</tissue>
    </source>
</reference>